<dbReference type="AlphaFoldDB" id="A0A6M0Q944"/>
<dbReference type="InterPro" id="IPR014001">
    <property type="entry name" value="Helicase_ATP-bd"/>
</dbReference>
<dbReference type="FunFam" id="3.40.50.10810:FF:000057">
    <property type="entry name" value="Snf2/Rad54 family helicase"/>
    <property type="match status" value="1"/>
</dbReference>
<dbReference type="Gene3D" id="3.40.50.10810">
    <property type="entry name" value="Tandem AAA-ATPase domain"/>
    <property type="match status" value="1"/>
</dbReference>
<dbReference type="PROSITE" id="PS51194">
    <property type="entry name" value="HELICASE_CTER"/>
    <property type="match status" value="1"/>
</dbReference>
<keyword evidence="4" id="KW-0067">ATP-binding</keyword>
<keyword evidence="1" id="KW-0378">Hydrolase</keyword>
<evidence type="ECO:0000313" key="4">
    <source>
        <dbReference type="EMBL" id="NEY72855.1"/>
    </source>
</evidence>
<dbReference type="CDD" id="cd18793">
    <property type="entry name" value="SF2_C_SNF"/>
    <property type="match status" value="1"/>
</dbReference>
<dbReference type="FunFam" id="3.40.50.300:FF:000533">
    <property type="entry name" value="Helicase, Snf2 family"/>
    <property type="match status" value="1"/>
</dbReference>
<dbReference type="RefSeq" id="WP_163180336.1">
    <property type="nucleotide sequence ID" value="NZ_JAAIWM010000005.1"/>
</dbReference>
<evidence type="ECO:0000259" key="2">
    <source>
        <dbReference type="PROSITE" id="PS51192"/>
    </source>
</evidence>
<dbReference type="PANTHER" id="PTHR10799">
    <property type="entry name" value="SNF2/RAD54 HELICASE FAMILY"/>
    <property type="match status" value="1"/>
</dbReference>
<keyword evidence="5" id="KW-1185">Reference proteome</keyword>
<dbReference type="SMART" id="SM00490">
    <property type="entry name" value="HELICc"/>
    <property type="match status" value="1"/>
</dbReference>
<dbReference type="Pfam" id="PF12419">
    <property type="entry name" value="DUF3670"/>
    <property type="match status" value="1"/>
</dbReference>
<feature type="domain" description="Helicase C-terminal" evidence="3">
    <location>
        <begin position="755"/>
        <end position="911"/>
    </location>
</feature>
<feature type="domain" description="Helicase ATP-binding" evidence="2">
    <location>
        <begin position="461"/>
        <end position="624"/>
    </location>
</feature>
<dbReference type="InterPro" id="IPR049730">
    <property type="entry name" value="SNF2/RAD54-like_C"/>
</dbReference>
<reference evidence="4 5" key="1">
    <citation type="submission" date="2020-02" db="EMBL/GenBank/DDBJ databases">
        <title>Bacillus aquiflavi sp. nov., isolated from yellow water of strong flavor Chinese baijiu in Yibin region of China.</title>
        <authorList>
            <person name="Xie J."/>
        </authorList>
    </citation>
    <scope>NUCLEOTIDE SEQUENCE [LARGE SCALE GENOMIC DNA]</scope>
    <source>
        <strain evidence="4 5">SA4</strain>
    </source>
</reference>
<dbReference type="GO" id="GO:0016787">
    <property type="term" value="F:hydrolase activity"/>
    <property type="evidence" value="ECO:0007669"/>
    <property type="project" value="UniProtKB-KW"/>
</dbReference>
<dbReference type="InterPro" id="IPR022138">
    <property type="entry name" value="DUF3670"/>
</dbReference>
<dbReference type="PROSITE" id="PS51192">
    <property type="entry name" value="HELICASE_ATP_BIND_1"/>
    <property type="match status" value="1"/>
</dbReference>
<keyword evidence="4" id="KW-0347">Helicase</keyword>
<dbReference type="InterPro" id="IPR027417">
    <property type="entry name" value="P-loop_NTPase"/>
</dbReference>
<dbReference type="SMART" id="SM00487">
    <property type="entry name" value="DEXDc"/>
    <property type="match status" value="1"/>
</dbReference>
<dbReference type="GO" id="GO:0005524">
    <property type="term" value="F:ATP binding"/>
    <property type="evidence" value="ECO:0007669"/>
    <property type="project" value="InterPro"/>
</dbReference>
<keyword evidence="4" id="KW-0547">Nucleotide-binding</keyword>
<evidence type="ECO:0000256" key="1">
    <source>
        <dbReference type="ARBA" id="ARBA00022801"/>
    </source>
</evidence>
<dbReference type="Gene3D" id="3.40.50.300">
    <property type="entry name" value="P-loop containing nucleotide triphosphate hydrolases"/>
    <property type="match status" value="1"/>
</dbReference>
<dbReference type="CDD" id="cd18012">
    <property type="entry name" value="DEXQc_arch_SWI2_SNF2"/>
    <property type="match status" value="1"/>
</dbReference>
<dbReference type="InterPro" id="IPR000330">
    <property type="entry name" value="SNF2_N"/>
</dbReference>
<protein>
    <submittedName>
        <fullName evidence="4">DEAD/DEAH box helicase</fullName>
    </submittedName>
</protein>
<sequence length="923" mass="107589">MIEIKPLIGKAEYIESKGIFIWVENEQGRDLSVDEWKDAAFARHEASFYGTFVKKLEWKRYEGILLSPWMALDYFSQPYYNSLIPLSWEDQATQFKSVASSLMDAILHGDFMPDFEEWKIGNIGWKHTNLTLLDTERQWFSAAIQEYIESDEELRSLWKELQSRYPLLRRSGVAVDEEDWLLKIGWKEDSSRFRVGLQLEEPIEEGEDWKLSVILRDKEAPDEILLANEVRELYEEDTQAIDKSIERITAMVPWLNNKAELKTTLSELEAFEFLTEASTMLTGAGIEILLPSWWQSIKDSQLALKAKVKNTPSSSRQSFVGMNAIIQYDWRLSTNGVDISEEEFTKLVDEKRRLINIRGRWIRLDPGFIKQVQTIMQKANREGLRFWDVLEQELLEEDKEKSLEELESAQLFRHIQIELNDQLAGMIKKLTEVKQLPSVEIPESLQGTLRPYQKHGVEWLLFLRSFGFGACLADDMGLGKTVQMITYFLYVKEQKKPKQPALIICPTSVLGNWQKELEKFSPSLKVHLHYGSNRKKDEAFQKVIKNADIVVTSYGLAHLDVEELQEIKWSTICIDEAQNIKNADTKQSRSVRSLTGEHHIALTGTPMENRLSELWAIYDFINKGYLGSLHQFHKRYVIPIERDQEEQKVHQLQRMIRPFLLRRTKKDEDVALNLPDKQEQKEYCSLTIEQASLYEQLVKDTFSQIESLSGMQRKGLVLKMLSKLKQVCNHPSLYLKEELPKNILTRSNKMEKLAELTQHIHDQQESCIIFTQYINMGNMIRTYLEEEFNTTVRFLHGSTSKVERDRIIHEFQEGQQRFLILSLKAGGTGLNLTAANHVIHYDRWWNPAVENQATDRAYRIGQTKFVHVHKLITAGTLEEKIDNMLEKKQQLNDEIIQSEGWITELSTRDLHELFSLRADWSED</sequence>
<dbReference type="InterPro" id="IPR001650">
    <property type="entry name" value="Helicase_C-like"/>
</dbReference>
<dbReference type="SUPFAM" id="SSF52540">
    <property type="entry name" value="P-loop containing nucleoside triphosphate hydrolases"/>
    <property type="match status" value="2"/>
</dbReference>
<name>A0A6M0Q944_9BACI</name>
<evidence type="ECO:0000259" key="3">
    <source>
        <dbReference type="PROSITE" id="PS51194"/>
    </source>
</evidence>
<accession>A0A6M0Q944</accession>
<comment type="caution">
    <text evidence="4">The sequence shown here is derived from an EMBL/GenBank/DDBJ whole genome shotgun (WGS) entry which is preliminary data.</text>
</comment>
<dbReference type="Proteomes" id="UP000481043">
    <property type="component" value="Unassembled WGS sequence"/>
</dbReference>
<dbReference type="EMBL" id="JAAIWM010000005">
    <property type="protein sequence ID" value="NEY72855.1"/>
    <property type="molecule type" value="Genomic_DNA"/>
</dbReference>
<organism evidence="4 5">
    <name type="scientific">Bacillus mesophilus</name>
    <dbReference type="NCBI Taxonomy" id="1808955"/>
    <lineage>
        <taxon>Bacteria</taxon>
        <taxon>Bacillati</taxon>
        <taxon>Bacillota</taxon>
        <taxon>Bacilli</taxon>
        <taxon>Bacillales</taxon>
        <taxon>Bacillaceae</taxon>
        <taxon>Bacillus</taxon>
    </lineage>
</organism>
<gene>
    <name evidence="4" type="ORF">G4D63_14045</name>
</gene>
<dbReference type="GO" id="GO:0004386">
    <property type="term" value="F:helicase activity"/>
    <property type="evidence" value="ECO:0007669"/>
    <property type="project" value="UniProtKB-KW"/>
</dbReference>
<dbReference type="Pfam" id="PF00271">
    <property type="entry name" value="Helicase_C"/>
    <property type="match status" value="1"/>
</dbReference>
<dbReference type="InterPro" id="IPR038718">
    <property type="entry name" value="SNF2-like_sf"/>
</dbReference>
<evidence type="ECO:0000313" key="5">
    <source>
        <dbReference type="Proteomes" id="UP000481043"/>
    </source>
</evidence>
<dbReference type="Pfam" id="PF00176">
    <property type="entry name" value="SNF2-rel_dom"/>
    <property type="match status" value="1"/>
</dbReference>
<proteinExistence type="predicted"/>